<feature type="region of interest" description="Disordered" evidence="1">
    <location>
        <begin position="1"/>
        <end position="25"/>
    </location>
</feature>
<gene>
    <name evidence="2" type="ORF">AMK68_03200</name>
</gene>
<evidence type="ECO:0008006" key="4">
    <source>
        <dbReference type="Google" id="ProtNLM"/>
    </source>
</evidence>
<sequence>DEGKGAKQEIRDDLSHGGERSLVGTTEGSRYTHLGMVYVKAADPELTFWYYVDPAGENDQVTLKLEAYSANIDRFQGRTVTLAEAIARREWVQVTMPLRDAFPDIADDPLLKIAIATSSTGKGFTAAVDDVTIR</sequence>
<reference evidence="2 3" key="1">
    <citation type="journal article" date="2015" name="Microbiome">
        <title>Genomic resolution of linkages in carbon, nitrogen, and sulfur cycling among widespread estuary sediment bacteria.</title>
        <authorList>
            <person name="Baker B.J."/>
            <person name="Lazar C.S."/>
            <person name="Teske A.P."/>
            <person name="Dick G.J."/>
        </authorList>
    </citation>
    <scope>NUCLEOTIDE SEQUENCE [LARGE SCALE GENOMIC DNA]</scope>
    <source>
        <strain evidence="2">DG_56</strain>
    </source>
</reference>
<organism evidence="2 3">
    <name type="scientific">candidate division KD3-62 bacterium DG_56</name>
    <dbReference type="NCBI Taxonomy" id="1704032"/>
    <lineage>
        <taxon>Bacteria</taxon>
        <taxon>candidate division KD3-62</taxon>
    </lineage>
</organism>
<dbReference type="AlphaFoldDB" id="A0A0S7XMP8"/>
<feature type="compositionally biased region" description="Basic and acidic residues" evidence="1">
    <location>
        <begin position="1"/>
        <end position="19"/>
    </location>
</feature>
<name>A0A0S7XMP8_9BACT</name>
<protein>
    <recommendedName>
        <fullName evidence="4">CBM11 domain-containing protein</fullName>
    </recommendedName>
</protein>
<evidence type="ECO:0000313" key="3">
    <source>
        <dbReference type="Proteomes" id="UP000052020"/>
    </source>
</evidence>
<proteinExistence type="predicted"/>
<accession>A0A0S7XMP8</accession>
<feature type="non-terminal residue" evidence="2">
    <location>
        <position position="1"/>
    </location>
</feature>
<comment type="caution">
    <text evidence="2">The sequence shown here is derived from an EMBL/GenBank/DDBJ whole genome shotgun (WGS) entry which is preliminary data.</text>
</comment>
<evidence type="ECO:0000256" key="1">
    <source>
        <dbReference type="SAM" id="MobiDB-lite"/>
    </source>
</evidence>
<evidence type="ECO:0000313" key="2">
    <source>
        <dbReference type="EMBL" id="KPJ63762.1"/>
    </source>
</evidence>
<dbReference type="Proteomes" id="UP000052020">
    <property type="component" value="Unassembled WGS sequence"/>
</dbReference>
<dbReference type="Gene3D" id="2.60.120.260">
    <property type="entry name" value="Galactose-binding domain-like"/>
    <property type="match status" value="1"/>
</dbReference>
<dbReference type="EMBL" id="LIZY01000064">
    <property type="protein sequence ID" value="KPJ63762.1"/>
    <property type="molecule type" value="Genomic_DNA"/>
</dbReference>